<accession>A0A199UCF7</accession>
<dbReference type="EMBL" id="KV450439">
    <property type="protein sequence ID" value="OAY22344.1"/>
    <property type="molecule type" value="Genomic_DNA"/>
</dbReference>
<evidence type="ECO:0008006" key="2">
    <source>
        <dbReference type="Google" id="ProtNLM"/>
    </source>
</evidence>
<proteinExistence type="predicted"/>
<dbReference type="AlphaFoldDB" id="A0A199UCF7"/>
<organism evidence="1">
    <name type="scientific">Manihot esculenta</name>
    <name type="common">Cassava</name>
    <name type="synonym">Jatropha manihot</name>
    <dbReference type="NCBI Taxonomy" id="3983"/>
    <lineage>
        <taxon>Eukaryota</taxon>
        <taxon>Viridiplantae</taxon>
        <taxon>Streptophyta</taxon>
        <taxon>Embryophyta</taxon>
        <taxon>Tracheophyta</taxon>
        <taxon>Spermatophyta</taxon>
        <taxon>Magnoliopsida</taxon>
        <taxon>eudicotyledons</taxon>
        <taxon>Gunneridae</taxon>
        <taxon>Pentapetalae</taxon>
        <taxon>rosids</taxon>
        <taxon>fabids</taxon>
        <taxon>Malpighiales</taxon>
        <taxon>Euphorbiaceae</taxon>
        <taxon>Crotonoideae</taxon>
        <taxon>Manihoteae</taxon>
        <taxon>Manihot</taxon>
    </lineage>
</organism>
<evidence type="ECO:0000313" key="1">
    <source>
        <dbReference type="EMBL" id="OAY22344.1"/>
    </source>
</evidence>
<gene>
    <name evidence="1" type="ORF">MANES_S008700</name>
</gene>
<sequence>MKFMWNGLVIECFYPQRGVRQGDSISPAPYVLTMESGSPFVFSKGIHPYHTYSSLMIFCYLQRQQWSRLVLLKGSWIAFVMCQARKLTLLNLKCSFLLM</sequence>
<reference evidence="1" key="1">
    <citation type="submission" date="2016-02" db="EMBL/GenBank/DDBJ databases">
        <title>WGS assembly of Manihot esculenta.</title>
        <authorList>
            <person name="Bredeson J.V."/>
            <person name="Prochnik S.E."/>
            <person name="Lyons J.B."/>
            <person name="Schmutz J."/>
            <person name="Grimwood J."/>
            <person name="Vrebalov J."/>
            <person name="Bart R.S."/>
            <person name="Amuge T."/>
            <person name="Ferguson M.E."/>
            <person name="Green R."/>
            <person name="Putnam N."/>
            <person name="Stites J."/>
            <person name="Rounsley S."/>
            <person name="Rokhsar D.S."/>
        </authorList>
    </citation>
    <scope>NUCLEOTIDE SEQUENCE [LARGE SCALE GENOMIC DNA]</scope>
    <source>
        <tissue evidence="1">Leaf</tissue>
    </source>
</reference>
<protein>
    <recommendedName>
        <fullName evidence="2">Reverse transcriptase domain-containing protein</fullName>
    </recommendedName>
</protein>
<name>A0A199UCF7_MANES</name>